<evidence type="ECO:0000313" key="3">
    <source>
        <dbReference type="Proteomes" id="UP000252254"/>
    </source>
</evidence>
<dbReference type="Pfam" id="PF12684">
    <property type="entry name" value="DUF3799"/>
    <property type="match status" value="1"/>
</dbReference>
<dbReference type="AlphaFoldDB" id="A0A366DLP9"/>
<feature type="domain" description="Putative exodeoxyribonuclease 8 PDDEXK-like" evidence="1">
    <location>
        <begin position="21"/>
        <end position="249"/>
    </location>
</feature>
<evidence type="ECO:0000313" key="2">
    <source>
        <dbReference type="EMBL" id="RBO90981.1"/>
    </source>
</evidence>
<dbReference type="EMBL" id="QNRI01000028">
    <property type="protein sequence ID" value="RBO90981.1"/>
    <property type="molecule type" value="Genomic_DNA"/>
</dbReference>
<comment type="caution">
    <text evidence="2">The sequence shown here is derived from an EMBL/GenBank/DDBJ whole genome shotgun (WGS) entry which is preliminary data.</text>
</comment>
<reference evidence="2 3" key="1">
    <citation type="submission" date="2018-06" db="EMBL/GenBank/DDBJ databases">
        <title>Genomic Encyclopedia of Type Strains, Phase IV (KMG-IV): sequencing the most valuable type-strain genomes for metagenomic binning, comparative biology and taxonomic classification.</title>
        <authorList>
            <person name="Goeker M."/>
        </authorList>
    </citation>
    <scope>NUCLEOTIDE SEQUENCE [LARGE SCALE GENOMIC DNA]</scope>
    <source>
        <strain evidence="2 3">DSM 15140</strain>
    </source>
</reference>
<dbReference type="STRING" id="200904.GCA_900168775_02162"/>
<proteinExistence type="predicted"/>
<dbReference type="InterPro" id="IPR011604">
    <property type="entry name" value="PDDEXK-like_dom_sf"/>
</dbReference>
<dbReference type="Gene3D" id="3.90.320.10">
    <property type="match status" value="1"/>
</dbReference>
<gene>
    <name evidence="2" type="ORF">DES48_1283</name>
</gene>
<dbReference type="InterPro" id="IPR024432">
    <property type="entry name" value="Put_RecE_PDDEXK-like_dom"/>
</dbReference>
<dbReference type="Proteomes" id="UP000252254">
    <property type="component" value="Unassembled WGS sequence"/>
</dbReference>
<dbReference type="RefSeq" id="WP_245911513.1">
    <property type="nucleotide sequence ID" value="NZ_BAABQN010000025.1"/>
</dbReference>
<keyword evidence="3" id="KW-1185">Reference proteome</keyword>
<organism evidence="2 3">
    <name type="scientific">Paraliobacillus ryukyuensis</name>
    <dbReference type="NCBI Taxonomy" id="200904"/>
    <lineage>
        <taxon>Bacteria</taxon>
        <taxon>Bacillati</taxon>
        <taxon>Bacillota</taxon>
        <taxon>Bacilli</taxon>
        <taxon>Bacillales</taxon>
        <taxon>Bacillaceae</taxon>
        <taxon>Paraliobacillus</taxon>
    </lineage>
</organism>
<evidence type="ECO:0000259" key="1">
    <source>
        <dbReference type="Pfam" id="PF12684"/>
    </source>
</evidence>
<sequence length="265" mass="30680">MIMNLTASNYYTNGSNLNYMSVSQFKSFIECEAKTMAELKGEYKRPTNQAMLVGSYTHAAFESDDVFNQFLAENNGAIFKKNGSKYADFEQADKMIETVKSDRLSMFALDGEKEEIFTGELFGVNWKIKVDSINHDQNRFADLKTTQDLHKRYYSEKYDGWVSFIENWGYVLQMAIYRKIIEQNTGKLYTPYIVAVTKESPPNLAVVHFDESRFDFEYEYAEIELERIKQVKAGELEPRSCGKCDYCRSVKELKDTIEVGDLLYA</sequence>
<accession>A0A366DLP9</accession>
<protein>
    <submittedName>
        <fullName evidence="2">PDDEXK-like uncharacterized protein DUF3799</fullName>
    </submittedName>
</protein>
<name>A0A366DLP9_9BACI</name>